<organism evidence="1 2">
    <name type="scientific">Umezawaea tangerina</name>
    <dbReference type="NCBI Taxonomy" id="84725"/>
    <lineage>
        <taxon>Bacteria</taxon>
        <taxon>Bacillati</taxon>
        <taxon>Actinomycetota</taxon>
        <taxon>Actinomycetes</taxon>
        <taxon>Pseudonocardiales</taxon>
        <taxon>Pseudonocardiaceae</taxon>
        <taxon>Umezawaea</taxon>
    </lineage>
</organism>
<proteinExistence type="predicted"/>
<comment type="caution">
    <text evidence="1">The sequence shown here is derived from an EMBL/GenBank/DDBJ whole genome shotgun (WGS) entry which is preliminary data.</text>
</comment>
<dbReference type="OrthoDB" id="3698952at2"/>
<reference evidence="1 2" key="1">
    <citation type="submission" date="2018-03" db="EMBL/GenBank/DDBJ databases">
        <title>Genomic Encyclopedia of Archaeal and Bacterial Type Strains, Phase II (KMG-II): from individual species to whole genera.</title>
        <authorList>
            <person name="Goeker M."/>
        </authorList>
    </citation>
    <scope>NUCLEOTIDE SEQUENCE [LARGE SCALE GENOMIC DNA]</scope>
    <source>
        <strain evidence="1 2">DSM 44720</strain>
    </source>
</reference>
<sequence length="233" mass="26484">MQPDLAARLAQALHDREAAWTFVREFAEAWSAPLTDTDGTGNDELDAAEARLGVKLPRAVREAYLLFGRRPDLTSNQDRLLAPEKLFVDHGMLVFREENQWVAHWGVPLEALDQDDPPVTMWMSLADPAADPKTAWLDRFSVACVEMVLSESLFEPEDLAASMELDEDDAAALERWGTRLPLPDYPAGSTETRWFVGPDVLVRAHDRQWAWVRARTEEALDEFVDAPEEWLRR</sequence>
<dbReference type="AlphaFoldDB" id="A0A2T0TDV8"/>
<dbReference type="RefSeq" id="WP_106187367.1">
    <property type="nucleotide sequence ID" value="NZ_PVTF01000003.1"/>
</dbReference>
<dbReference type="EMBL" id="PVTF01000003">
    <property type="protein sequence ID" value="PRY43855.1"/>
    <property type="molecule type" value="Genomic_DNA"/>
</dbReference>
<gene>
    <name evidence="1" type="ORF">CLV43_103604</name>
</gene>
<keyword evidence="2" id="KW-1185">Reference proteome</keyword>
<accession>A0A2T0TDV8</accession>
<evidence type="ECO:0000313" key="1">
    <source>
        <dbReference type="EMBL" id="PRY43855.1"/>
    </source>
</evidence>
<evidence type="ECO:0008006" key="3">
    <source>
        <dbReference type="Google" id="ProtNLM"/>
    </source>
</evidence>
<protein>
    <recommendedName>
        <fullName evidence="3">SMI1/KNR4 family protein SUKH-1</fullName>
    </recommendedName>
</protein>
<evidence type="ECO:0000313" key="2">
    <source>
        <dbReference type="Proteomes" id="UP000239494"/>
    </source>
</evidence>
<name>A0A2T0TDV8_9PSEU</name>
<dbReference type="Proteomes" id="UP000239494">
    <property type="component" value="Unassembled WGS sequence"/>
</dbReference>